<evidence type="ECO:0000313" key="5">
    <source>
        <dbReference type="WBParaSite" id="Pan_g20699.t1"/>
    </source>
</evidence>
<keyword evidence="4" id="KW-1185">Reference proteome</keyword>
<dbReference type="AlphaFoldDB" id="A0A7E4VIS7"/>
<feature type="compositionally biased region" description="Basic residues" evidence="2">
    <location>
        <begin position="53"/>
        <end position="64"/>
    </location>
</feature>
<dbReference type="WBParaSite" id="Pan_g20699.t1">
    <property type="protein sequence ID" value="Pan_g20699.t1"/>
    <property type="gene ID" value="Pan_g20699"/>
</dbReference>
<name>A0A7E4VIS7_PANRE</name>
<evidence type="ECO:0000259" key="3">
    <source>
        <dbReference type="PROSITE" id="PS50011"/>
    </source>
</evidence>
<dbReference type="GO" id="GO:0004674">
    <property type="term" value="F:protein serine/threonine kinase activity"/>
    <property type="evidence" value="ECO:0007669"/>
    <property type="project" value="UniProtKB-EC"/>
</dbReference>
<feature type="region of interest" description="Disordered" evidence="2">
    <location>
        <begin position="1"/>
        <end position="123"/>
    </location>
</feature>
<evidence type="ECO:0000256" key="1">
    <source>
        <dbReference type="ARBA" id="ARBA00012513"/>
    </source>
</evidence>
<reference evidence="4" key="1">
    <citation type="journal article" date="2013" name="Genetics">
        <title>The draft genome and transcriptome of Panagrellus redivivus are shaped by the harsh demands of a free-living lifestyle.</title>
        <authorList>
            <person name="Srinivasan J."/>
            <person name="Dillman A.R."/>
            <person name="Macchietto M.G."/>
            <person name="Heikkinen L."/>
            <person name="Lakso M."/>
            <person name="Fracchia K.M."/>
            <person name="Antoshechkin I."/>
            <person name="Mortazavi A."/>
            <person name="Wong G."/>
            <person name="Sternberg P.W."/>
        </authorList>
    </citation>
    <scope>NUCLEOTIDE SEQUENCE [LARGE SCALE GENOMIC DNA]</scope>
    <source>
        <strain evidence="4">MT8872</strain>
    </source>
</reference>
<organism evidence="4 5">
    <name type="scientific">Panagrellus redivivus</name>
    <name type="common">Microworm</name>
    <dbReference type="NCBI Taxonomy" id="6233"/>
    <lineage>
        <taxon>Eukaryota</taxon>
        <taxon>Metazoa</taxon>
        <taxon>Ecdysozoa</taxon>
        <taxon>Nematoda</taxon>
        <taxon>Chromadorea</taxon>
        <taxon>Rhabditida</taxon>
        <taxon>Tylenchina</taxon>
        <taxon>Panagrolaimomorpha</taxon>
        <taxon>Panagrolaimoidea</taxon>
        <taxon>Panagrolaimidae</taxon>
        <taxon>Panagrellus</taxon>
    </lineage>
</organism>
<feature type="compositionally biased region" description="Low complexity" evidence="2">
    <location>
        <begin position="32"/>
        <end position="43"/>
    </location>
</feature>
<feature type="domain" description="Protein kinase" evidence="3">
    <location>
        <begin position="146"/>
        <end position="444"/>
    </location>
</feature>
<dbReference type="InterPro" id="IPR050235">
    <property type="entry name" value="CK1_Ser-Thr_kinase"/>
</dbReference>
<evidence type="ECO:0000256" key="2">
    <source>
        <dbReference type="SAM" id="MobiDB-lite"/>
    </source>
</evidence>
<sequence length="632" mass="70735">MSHRKKAPPGAIGSAGQNTAREKHGSTPAPPTSANAAGAPATDAHGRLDHKLFTKLKAFRHRKKTDKDCSVDNNAPGLGESQKTTKKTDSKKEKKKKSDKKDATKDCTETTIEDPMNASADPSPFRLKKVEELGKGDIIFGKRISCKINELICVEDHGRVFRAISTRQTEGSPTPPKKEDTYPIAVKTDVATGSMRKWFNTEKEVLLTILVSRPSSATQHFPLIFDSGELANYRYVMMSLHGPNLERMRKEVLKSDFSLSTAVRVAYQILTAIVDLHTIGFYHRDLKPTNFVVGMDTGGDTFLRASNPRTVYMVGFGTCVKKKETNPEKIERKFVNLTFGSRKSHNLHVPMDKNDDLESWLFVAIEVFKRGCLPWRKKTQRSEVMAAKQKFFDEGGFPGMYDFVPEKFKTIVTKCFAEVPEGKNYEAHVIREVFRDIARKHKLMTSTTYDWENNKRPTVDEGPPIEAAKKWKPAKDKTQDTTKTKTTTTSTEDDDKDDKVAQPTDLNDDEEIMLKKVIIDNAQEKSLQDSAVSHSCPTLDPTHSVAALKTAVVEEPNLRVKIPKAIPPDDPICKLTLNKSMKFKREQQKKGIAPIQIMARPVATNKVPAATDTIVVDPAKPGAKEEYQSKYL</sequence>
<protein>
    <recommendedName>
        <fullName evidence="1">non-specific serine/threonine protein kinase</fullName>
        <ecNumber evidence="1">2.7.11.1</ecNumber>
    </recommendedName>
</protein>
<accession>A0A7E4VIS7</accession>
<dbReference type="InterPro" id="IPR000719">
    <property type="entry name" value="Prot_kinase_dom"/>
</dbReference>
<proteinExistence type="predicted"/>
<feature type="compositionally biased region" description="Basic and acidic residues" evidence="2">
    <location>
        <begin position="99"/>
        <end position="108"/>
    </location>
</feature>
<dbReference type="Proteomes" id="UP000492821">
    <property type="component" value="Unassembled WGS sequence"/>
</dbReference>
<dbReference type="PROSITE" id="PS50011">
    <property type="entry name" value="PROTEIN_KINASE_DOM"/>
    <property type="match status" value="1"/>
</dbReference>
<dbReference type="SMART" id="SM00220">
    <property type="entry name" value="S_TKc"/>
    <property type="match status" value="1"/>
</dbReference>
<evidence type="ECO:0000313" key="4">
    <source>
        <dbReference type="Proteomes" id="UP000492821"/>
    </source>
</evidence>
<feature type="region of interest" description="Disordered" evidence="2">
    <location>
        <begin position="452"/>
        <end position="506"/>
    </location>
</feature>
<dbReference type="InterPro" id="IPR011009">
    <property type="entry name" value="Kinase-like_dom_sf"/>
</dbReference>
<dbReference type="PROSITE" id="PS00108">
    <property type="entry name" value="PROTEIN_KINASE_ST"/>
    <property type="match status" value="1"/>
</dbReference>
<reference evidence="5" key="2">
    <citation type="submission" date="2020-10" db="UniProtKB">
        <authorList>
            <consortium name="WormBaseParasite"/>
        </authorList>
    </citation>
    <scope>IDENTIFICATION</scope>
</reference>
<dbReference type="InterPro" id="IPR008271">
    <property type="entry name" value="Ser/Thr_kinase_AS"/>
</dbReference>
<dbReference type="GO" id="GO:0005524">
    <property type="term" value="F:ATP binding"/>
    <property type="evidence" value="ECO:0007669"/>
    <property type="project" value="InterPro"/>
</dbReference>
<dbReference type="EC" id="2.7.11.1" evidence="1"/>
<dbReference type="PANTHER" id="PTHR11909">
    <property type="entry name" value="CASEIN KINASE-RELATED"/>
    <property type="match status" value="1"/>
</dbReference>
<dbReference type="Gene3D" id="1.10.510.10">
    <property type="entry name" value="Transferase(Phosphotransferase) domain 1"/>
    <property type="match status" value="1"/>
</dbReference>
<feature type="compositionally biased region" description="Basic and acidic residues" evidence="2">
    <location>
        <begin position="467"/>
        <end position="483"/>
    </location>
</feature>
<dbReference type="SUPFAM" id="SSF56112">
    <property type="entry name" value="Protein kinase-like (PK-like)"/>
    <property type="match status" value="1"/>
</dbReference>